<dbReference type="InterPro" id="IPR022770">
    <property type="entry name" value="IucA/IucC-like_C"/>
</dbReference>
<dbReference type="Proteomes" id="UP001367676">
    <property type="component" value="Unassembled WGS sequence"/>
</dbReference>
<sequence length="1388" mass="161266">MEPKNEIIVVWHKQCDIVHNKNLNELMENQLFDSTEAFGENITRKAMCNHGLVRYFMSIKEALDGCCFNGIRDLVGGLTLNYSEKKKLSNASYSKSIQKKLISHFHLTVEFLEQQEGDMDMRKFINIDKYLPDINRKTIQQILNSCWREKILDSKYEFGKLVFTLPQLKSKIYVDRVNLNSLSRFNGYGSVSFLKIKPKKFVEIITNPVKLLKILKKELASKIDMVNLNRLFIQLNSHTLNAVLVNWQKYETNDQQVYYNLIPKKLSDYSHKFEKLISNGHPYYTFAKSKVGFSSEDILNYSPDFQPKVFLMLAAVHKSIIGIATNIENFKYKNWFAQHFSKEWNNWLAVLNMKGIRHKDYIPLPIHPWQVTHYIKKKFFNLTENEILVPLEVTIEVSPTASPRTLLLSRNLSAPHIKLPLSIQATSAIRSYPSHFVKAAPIISEFMRKILASEFSISEKLNIMREDIGLYMNTTREKEAEHLSVTFRENVVSCCLKGEEIAIVVAALFEKFPAWNNSLFIHILKFSGCTTLKGAKQYFIKYVDLVLGSHLDLYLIHGISLEGHQQNTLAVFEYGQIKRFIAKDLGGMYISASVWESHTLLKDFPLSPCFKYDDFYGRAQFLHAVYQSHLEFENVFVSDSEPRLKCVFDNVKARGFCGVIPTYFLTQYRNVTPQYRVMEPKNEIIVVWHKQCDIVHNKNLNELMENQLFDSTEAFGENITRKAMCNHGLVRYFMSIKEALDGCCFNGIRDLVGGLTLNYSEKKKLSNASYSKSIQKKLISHFHLTVEFLEQQKDDKERSKFININKYLPDINRKTIQQILNCCLREKILDSKYEFGKLVFTLPQLKSKIYVDRVNLNSLSRFNGYGSVLFVQNKPKQYEEIITDPVNLLKILKKELASKIDLVNLNKLFMELHSHTLNAVLANWQKYETKDSLWFNEEQVYNNLIPKKLSDYSHKFERLISNWHPYYPFAKSKVGFSSEDILNYSPDFQPKIFLILAAVHKSIIGTATNIENFKYKNWFAQHFSEEWNNWLAVLNMKGIRHKDYIPLPIHPWQVTHYIKKKFFNLTENEILVPLEVTIEVSPTASPRTLLLSRNLSAPHIKLPLSIQATSAIRSYPSHFVKAVPIISEFMRQILASEPSISEKLNIMREDIGLYLNTTGEHLSVTFRENVVRCCLKGKEIAVVVAALFEKFTASNDNLFIYIMKFAGYKTLKDAKQYFSKYADLVLGSHLDLYLIHGISLAGHQQNTLAVFEYGKIKRFVAKDLGGMYISANVAESHILLRDIPLSRRYKNDDFYGQAQVSHTVYQSHLGELVLLLADHFNCSEKFFWNIVRDKTKERFQVLKNRVDNDRWRNEYNAILKANWPARSLFQNRLHNEQGLYHFIKNPLT</sequence>
<dbReference type="InterPro" id="IPR007310">
    <property type="entry name" value="Aerobactin_biosyn_IucA/IucC_N"/>
</dbReference>
<feature type="domain" description="Aerobactin siderophore biosynthesis IucA/IucC-like C-terminal" evidence="2">
    <location>
        <begin position="1216"/>
        <end position="1379"/>
    </location>
</feature>
<feature type="domain" description="Aerobactin siderophore biosynthesis IucA/IucC-like C-terminal" evidence="2">
    <location>
        <begin position="537"/>
        <end position="604"/>
    </location>
</feature>
<evidence type="ECO:0000259" key="2">
    <source>
        <dbReference type="Pfam" id="PF06276"/>
    </source>
</evidence>
<gene>
    <name evidence="3" type="ORF">V9T40_010669</name>
</gene>
<organism evidence="3 4">
    <name type="scientific">Parthenolecanium corni</name>
    <dbReference type="NCBI Taxonomy" id="536013"/>
    <lineage>
        <taxon>Eukaryota</taxon>
        <taxon>Metazoa</taxon>
        <taxon>Ecdysozoa</taxon>
        <taxon>Arthropoda</taxon>
        <taxon>Hexapoda</taxon>
        <taxon>Insecta</taxon>
        <taxon>Pterygota</taxon>
        <taxon>Neoptera</taxon>
        <taxon>Paraneoptera</taxon>
        <taxon>Hemiptera</taxon>
        <taxon>Sternorrhyncha</taxon>
        <taxon>Coccoidea</taxon>
        <taxon>Coccidae</taxon>
        <taxon>Parthenolecanium</taxon>
    </lineage>
</organism>
<dbReference type="Pfam" id="PF06276">
    <property type="entry name" value="FhuF"/>
    <property type="match status" value="2"/>
</dbReference>
<comment type="caution">
    <text evidence="3">The sequence shown here is derived from an EMBL/GenBank/DDBJ whole genome shotgun (WGS) entry which is preliminary data.</text>
</comment>
<dbReference type="GO" id="GO:0016881">
    <property type="term" value="F:acid-amino acid ligase activity"/>
    <property type="evidence" value="ECO:0007669"/>
    <property type="project" value="UniProtKB-ARBA"/>
</dbReference>
<evidence type="ECO:0000259" key="1">
    <source>
        <dbReference type="Pfam" id="PF04183"/>
    </source>
</evidence>
<dbReference type="Pfam" id="PF04183">
    <property type="entry name" value="IucA_IucC"/>
    <property type="match status" value="2"/>
</dbReference>
<reference evidence="3 4" key="1">
    <citation type="submission" date="2024-03" db="EMBL/GenBank/DDBJ databases">
        <title>Adaptation during the transition from Ophiocordyceps entomopathogen to insect associate is accompanied by gene loss and intensified selection.</title>
        <authorList>
            <person name="Ward C.M."/>
            <person name="Onetto C.A."/>
            <person name="Borneman A.R."/>
        </authorList>
    </citation>
    <scope>NUCLEOTIDE SEQUENCE [LARGE SCALE GENOMIC DNA]</scope>
    <source>
        <strain evidence="3">AWRI1</strain>
        <tissue evidence="3">Single Adult Female</tissue>
    </source>
</reference>
<dbReference type="InterPro" id="IPR037455">
    <property type="entry name" value="LucA/IucC-like"/>
</dbReference>
<dbReference type="Gene3D" id="6.10.250.3370">
    <property type="match status" value="1"/>
</dbReference>
<accession>A0AAN9XYQ1</accession>
<name>A0AAN9XYQ1_9HEMI</name>
<feature type="domain" description="Aerobactin siderophore biosynthesis IucA/IucC N-terminal" evidence="1">
    <location>
        <begin position="956"/>
        <end position="1188"/>
    </location>
</feature>
<protein>
    <submittedName>
        <fullName evidence="3">Uncharacterized protein</fullName>
    </submittedName>
</protein>
<evidence type="ECO:0000313" key="4">
    <source>
        <dbReference type="Proteomes" id="UP001367676"/>
    </source>
</evidence>
<feature type="domain" description="Aerobactin siderophore biosynthesis IucA/IucC N-terminal" evidence="1">
    <location>
        <begin position="272"/>
        <end position="509"/>
    </location>
</feature>
<dbReference type="EMBL" id="JBBCAQ010000037">
    <property type="protein sequence ID" value="KAK7573478.1"/>
    <property type="molecule type" value="Genomic_DNA"/>
</dbReference>
<dbReference type="PANTHER" id="PTHR34384">
    <property type="entry name" value="L-2,3-DIAMINOPROPANOATE--CITRATE LIGASE"/>
    <property type="match status" value="1"/>
</dbReference>
<evidence type="ECO:0000313" key="3">
    <source>
        <dbReference type="EMBL" id="KAK7573478.1"/>
    </source>
</evidence>
<dbReference type="Gene3D" id="1.10.510.40">
    <property type="match status" value="2"/>
</dbReference>
<dbReference type="GO" id="GO:0019290">
    <property type="term" value="P:siderophore biosynthetic process"/>
    <property type="evidence" value="ECO:0007669"/>
    <property type="project" value="InterPro"/>
</dbReference>
<proteinExistence type="predicted"/>
<keyword evidence="4" id="KW-1185">Reference proteome</keyword>